<keyword evidence="2" id="KW-1185">Reference proteome</keyword>
<comment type="caution">
    <text evidence="1">The sequence shown here is derived from an EMBL/GenBank/DDBJ whole genome shotgun (WGS) entry which is preliminary data.</text>
</comment>
<proteinExistence type="predicted"/>
<accession>A0ABD3N295</accession>
<reference evidence="1 2" key="1">
    <citation type="submission" date="2024-10" db="EMBL/GenBank/DDBJ databases">
        <title>Updated reference genomes for cyclostephanoid diatoms.</title>
        <authorList>
            <person name="Roberts W.R."/>
            <person name="Alverson A.J."/>
        </authorList>
    </citation>
    <scope>NUCLEOTIDE SEQUENCE [LARGE SCALE GENOMIC DNA]</scope>
    <source>
        <strain evidence="1 2">AJA276-08</strain>
    </source>
</reference>
<protein>
    <submittedName>
        <fullName evidence="1">Uncharacterized protein</fullName>
    </submittedName>
</protein>
<gene>
    <name evidence="1" type="ORF">ACHAW5_003022</name>
</gene>
<evidence type="ECO:0000313" key="1">
    <source>
        <dbReference type="EMBL" id="KAL3769754.1"/>
    </source>
</evidence>
<name>A0ABD3N295_9STRA</name>
<organism evidence="1 2">
    <name type="scientific">Stephanodiscus triporus</name>
    <dbReference type="NCBI Taxonomy" id="2934178"/>
    <lineage>
        <taxon>Eukaryota</taxon>
        <taxon>Sar</taxon>
        <taxon>Stramenopiles</taxon>
        <taxon>Ochrophyta</taxon>
        <taxon>Bacillariophyta</taxon>
        <taxon>Coscinodiscophyceae</taxon>
        <taxon>Thalassiosirophycidae</taxon>
        <taxon>Stephanodiscales</taxon>
        <taxon>Stephanodiscaceae</taxon>
        <taxon>Stephanodiscus</taxon>
    </lineage>
</organism>
<evidence type="ECO:0000313" key="2">
    <source>
        <dbReference type="Proteomes" id="UP001530315"/>
    </source>
</evidence>
<dbReference type="AlphaFoldDB" id="A0ABD3N295"/>
<sequence length="112" mass="12145">MFETALADLVTGIPVHKDTALFISQSISGHQGRTTILGLLPKERPTEIDLPPDDGLQHVLGCLCGRGGHKLPALRSSAWGYWGICQGLDLPDRSPVVLLTMNLLKKELCGHH</sequence>
<dbReference type="EMBL" id="JALLAZ020001646">
    <property type="protein sequence ID" value="KAL3769754.1"/>
    <property type="molecule type" value="Genomic_DNA"/>
</dbReference>
<dbReference type="Proteomes" id="UP001530315">
    <property type="component" value="Unassembled WGS sequence"/>
</dbReference>